<proteinExistence type="predicted"/>
<dbReference type="SUPFAM" id="SSF57424">
    <property type="entry name" value="LDL receptor-like module"/>
    <property type="match status" value="1"/>
</dbReference>
<protein>
    <submittedName>
        <fullName evidence="2">Uncharacterized protein</fullName>
    </submittedName>
</protein>
<dbReference type="InterPro" id="IPR036055">
    <property type="entry name" value="LDL_receptor-like_sf"/>
</dbReference>
<organism evidence="2 3">
    <name type="scientific">Lujinxingia vulgaris</name>
    <dbReference type="NCBI Taxonomy" id="2600176"/>
    <lineage>
        <taxon>Bacteria</taxon>
        <taxon>Deltaproteobacteria</taxon>
        <taxon>Bradymonadales</taxon>
        <taxon>Lujinxingiaceae</taxon>
        <taxon>Lujinxingia</taxon>
    </lineage>
</organism>
<evidence type="ECO:0000313" key="3">
    <source>
        <dbReference type="Proteomes" id="UP000321046"/>
    </source>
</evidence>
<comment type="caution">
    <text evidence="2">The sequence shown here is derived from an EMBL/GenBank/DDBJ whole genome shotgun (WGS) entry which is preliminary data.</text>
</comment>
<dbReference type="Proteomes" id="UP000321046">
    <property type="component" value="Unassembled WGS sequence"/>
</dbReference>
<keyword evidence="1" id="KW-1015">Disulfide bond</keyword>
<evidence type="ECO:0000313" key="2">
    <source>
        <dbReference type="EMBL" id="TXD34507.1"/>
    </source>
</evidence>
<reference evidence="2 3" key="1">
    <citation type="submission" date="2019-08" db="EMBL/GenBank/DDBJ databases">
        <title>Bradymonadales sp. TMQ2.</title>
        <authorList>
            <person name="Liang Q."/>
        </authorList>
    </citation>
    <scope>NUCLEOTIDE SEQUENCE [LARGE SCALE GENOMIC DNA]</scope>
    <source>
        <strain evidence="2 3">TMQ2</strain>
    </source>
</reference>
<dbReference type="Pfam" id="PF00057">
    <property type="entry name" value="Ldl_recept_a"/>
    <property type="match status" value="1"/>
</dbReference>
<gene>
    <name evidence="2" type="ORF">FRC96_12845</name>
</gene>
<evidence type="ECO:0000256" key="1">
    <source>
        <dbReference type="ARBA" id="ARBA00023157"/>
    </source>
</evidence>
<dbReference type="AlphaFoldDB" id="A0A5C6X0C5"/>
<dbReference type="Gene3D" id="4.10.400.10">
    <property type="entry name" value="Low-density Lipoprotein Receptor"/>
    <property type="match status" value="1"/>
</dbReference>
<sequence>MNASARRIDFAGDDLRRSRDHDVNEERMMQGRFWMMGVAAGLMASLGLSGCGLVERVEAIDAEHSGVDRGYEEGTQCRGLQDKLNDCRLGRLWTDPQESPDCDESYFEDEVRACQLGCMLNATCEALGRSLCSLGGEVLSECLNACEPDRVCPDGSPVTHEKYCNGVEDCADGSDEPVTCEAFMPFLFCEDPDFYERRYTDSGGDDDDDD</sequence>
<name>A0A5C6X0C5_9DELT</name>
<dbReference type="PROSITE" id="PS50068">
    <property type="entry name" value="LDLRA_2"/>
    <property type="match status" value="1"/>
</dbReference>
<dbReference type="OrthoDB" id="5509137at2"/>
<dbReference type="InterPro" id="IPR002172">
    <property type="entry name" value="LDrepeatLR_classA_rpt"/>
</dbReference>
<dbReference type="SMART" id="SM00192">
    <property type="entry name" value="LDLa"/>
    <property type="match status" value="1"/>
</dbReference>
<accession>A0A5C6X0C5</accession>
<dbReference type="EMBL" id="VOSL01000054">
    <property type="protein sequence ID" value="TXD34507.1"/>
    <property type="molecule type" value="Genomic_DNA"/>
</dbReference>